<dbReference type="Pfam" id="PF09794">
    <property type="entry name" value="Avl9"/>
    <property type="match status" value="1"/>
</dbReference>
<evidence type="ECO:0000313" key="4">
    <source>
        <dbReference type="Proteomes" id="UP000005237"/>
    </source>
</evidence>
<dbReference type="EnsemblMetazoa" id="CJA05137.1">
    <property type="protein sequence ID" value="CJA05137.1"/>
    <property type="gene ID" value="WBGene00124341"/>
</dbReference>
<comment type="similarity">
    <text evidence="1">Belongs to the AVL9 family.</text>
</comment>
<dbReference type="InterPro" id="IPR018307">
    <property type="entry name" value="ABL9/DENND6_dom"/>
</dbReference>
<reference evidence="3" key="2">
    <citation type="submission" date="2022-06" db="UniProtKB">
        <authorList>
            <consortium name="EnsemblMetazoa"/>
        </authorList>
    </citation>
    <scope>IDENTIFICATION</scope>
    <source>
        <strain evidence="3">DF5081</strain>
    </source>
</reference>
<dbReference type="AlphaFoldDB" id="A0A8R1HMY8"/>
<evidence type="ECO:0000313" key="3">
    <source>
        <dbReference type="EnsemblMetazoa" id="CJA05137.1"/>
    </source>
</evidence>
<keyword evidence="4" id="KW-1185">Reference proteome</keyword>
<reference evidence="4" key="1">
    <citation type="submission" date="2010-08" db="EMBL/GenBank/DDBJ databases">
        <authorList>
            <consortium name="Caenorhabditis japonica Sequencing Consortium"/>
            <person name="Wilson R.K."/>
        </authorList>
    </citation>
    <scope>NUCLEOTIDE SEQUENCE [LARGE SCALE GENOMIC DNA]</scope>
    <source>
        <strain evidence="4">DF5081</strain>
    </source>
</reference>
<evidence type="ECO:0000256" key="1">
    <source>
        <dbReference type="ARBA" id="ARBA00038178"/>
    </source>
</evidence>
<sequence length="460" mass="52094">MHPILNVVVVSFHHKRGCEVEYSHPRLTGPGEAGLPDEWHLLPSLALPDGVHNCQKDTIFFLLPSKEEPGKCVFGISCYRQIDSSELIAKPDDVTRTSVQKSVCVLSRIPLFGPLKAKLEVITQAYFEQKDFSKVDVLAQMYTNLCDIFDEHLTGEYFSNLTHHEISIQDLFIRFRHRALLLFKLFLLERKILFIAPTGLRLGETMLAIVSMFPKLLEEGLYYASIGCTNTNPTNPAENHQENGNDEIVIEEDVGVQLVRADPIKTRDPCGFPISLFTQGSSFDPYLPIQSMDSISKVHSCILGATNSLFAMKKDIFDVIIKIEEDGSLVHNHIEFVGDTALERVVSLTSADLRFAYFVLKKVEEQVKSSTAEFDGSDEWIRLQMKNYLLGLVATSRSDLQAAIPHFGVPFVNEWRRTKNHKIWMAGPHEDLASVPPGWVFLLQNYRFILLKLFAQKLQN</sequence>
<dbReference type="GO" id="GO:0005737">
    <property type="term" value="C:cytoplasm"/>
    <property type="evidence" value="ECO:0007669"/>
    <property type="project" value="TreeGrafter"/>
</dbReference>
<proteinExistence type="inferred from homology"/>
<evidence type="ECO:0000259" key="2">
    <source>
        <dbReference type="PROSITE" id="PS50211"/>
    </source>
</evidence>
<dbReference type="PROSITE" id="PS50211">
    <property type="entry name" value="DENN"/>
    <property type="match status" value="1"/>
</dbReference>
<feature type="domain" description="UDENN" evidence="2">
    <location>
        <begin position="5"/>
        <end position="460"/>
    </location>
</feature>
<dbReference type="OMA" id="CEVEYSH"/>
<name>A0A8R1HMY8_CAEJA</name>
<dbReference type="PANTHER" id="PTHR31017:SF1">
    <property type="entry name" value="LATE SECRETORY PATHWAY PROTEIN AVL9 HOMOLOG"/>
    <property type="match status" value="1"/>
</dbReference>
<accession>A0A8R1HMY8</accession>
<protein>
    <submittedName>
        <fullName evidence="3">UDENN domain-containing protein</fullName>
    </submittedName>
</protein>
<dbReference type="PANTHER" id="PTHR31017">
    <property type="entry name" value="LATE SECRETORY PATHWAY PROTEIN AVL9-RELATED"/>
    <property type="match status" value="1"/>
</dbReference>
<dbReference type="Proteomes" id="UP000005237">
    <property type="component" value="Unassembled WGS sequence"/>
</dbReference>
<dbReference type="InterPro" id="IPR037516">
    <property type="entry name" value="Tripartite_DENN"/>
</dbReference>
<dbReference type="InterPro" id="IPR051731">
    <property type="entry name" value="DENND11/AVL9_GEFs"/>
</dbReference>
<organism evidence="3 4">
    <name type="scientific">Caenorhabditis japonica</name>
    <dbReference type="NCBI Taxonomy" id="281687"/>
    <lineage>
        <taxon>Eukaryota</taxon>
        <taxon>Metazoa</taxon>
        <taxon>Ecdysozoa</taxon>
        <taxon>Nematoda</taxon>
        <taxon>Chromadorea</taxon>
        <taxon>Rhabditida</taxon>
        <taxon>Rhabditina</taxon>
        <taxon>Rhabditomorpha</taxon>
        <taxon>Rhabditoidea</taxon>
        <taxon>Rhabditidae</taxon>
        <taxon>Peloderinae</taxon>
        <taxon>Caenorhabditis</taxon>
    </lineage>
</organism>